<dbReference type="RefSeq" id="XP_013237532.1">
    <property type="nucleotide sequence ID" value="XM_013382078.1"/>
</dbReference>
<evidence type="ECO:0000256" key="1">
    <source>
        <dbReference type="SAM" id="MobiDB-lite"/>
    </source>
</evidence>
<proteinExistence type="predicted"/>
<feature type="region of interest" description="Disordered" evidence="1">
    <location>
        <begin position="154"/>
        <end position="216"/>
    </location>
</feature>
<sequence>MLSPDGIVGNTSWTSWYSKEPSVAYSPSSDAASCRALLTETNWFNSFKNKMPLNTFFYYDYKYDSQGYQTKWSPLTTLNTRMVTDINQRVAKYPRKLYLLPSRSFFRRVNTDNGTDIFKIPSCLVTYTITMFIQFKDPRRFARPATARFTNSSWLTSTHRRGPKEFGRDSAIGTKDSTGPITSLQEDLENEPIDCEDSSTLSHPASSFGSTEQLSIAQDPEESLILPIQPNGAILDQIAKQLQP</sequence>
<feature type="non-terminal residue" evidence="2">
    <location>
        <position position="244"/>
    </location>
</feature>
<protein>
    <submittedName>
        <fullName evidence="2">Uncharacterized protein</fullName>
    </submittedName>
</protein>
<organism evidence="2 3">
    <name type="scientific">Mitosporidium daphniae</name>
    <dbReference type="NCBI Taxonomy" id="1485682"/>
    <lineage>
        <taxon>Eukaryota</taxon>
        <taxon>Fungi</taxon>
        <taxon>Fungi incertae sedis</taxon>
        <taxon>Microsporidia</taxon>
        <taxon>Mitosporidium</taxon>
    </lineage>
</organism>
<dbReference type="AlphaFoldDB" id="A0A098VTP4"/>
<dbReference type="VEuPathDB" id="MicrosporidiaDB:DI09_454p10"/>
<feature type="compositionally biased region" description="Polar residues" evidence="1">
    <location>
        <begin position="175"/>
        <end position="185"/>
    </location>
</feature>
<keyword evidence="3" id="KW-1185">Reference proteome</keyword>
<evidence type="ECO:0000313" key="2">
    <source>
        <dbReference type="EMBL" id="KGG51096.1"/>
    </source>
</evidence>
<reference evidence="2 3" key="1">
    <citation type="submission" date="2014-04" db="EMBL/GenBank/DDBJ databases">
        <title>A new species of microsporidia sheds light on the evolution of extreme parasitism.</title>
        <authorList>
            <person name="Haag K.L."/>
            <person name="James T.Y."/>
            <person name="Larsson R."/>
            <person name="Schaer T.M."/>
            <person name="Refardt D."/>
            <person name="Pombert J.-F."/>
            <person name="Ebert D."/>
        </authorList>
    </citation>
    <scope>NUCLEOTIDE SEQUENCE [LARGE SCALE GENOMIC DNA]</scope>
    <source>
        <strain evidence="2 3">UGP3</strain>
        <tissue evidence="2">Spores</tissue>
    </source>
</reference>
<gene>
    <name evidence="2" type="ORF">DI09_454p10</name>
</gene>
<dbReference type="EMBL" id="JMKJ01000389">
    <property type="protein sequence ID" value="KGG51096.1"/>
    <property type="molecule type" value="Genomic_DNA"/>
</dbReference>
<dbReference type="HOGENOM" id="CLU_1144918_0_0_1"/>
<feature type="compositionally biased region" description="Polar residues" evidence="1">
    <location>
        <begin position="198"/>
        <end position="216"/>
    </location>
</feature>
<dbReference type="Proteomes" id="UP000029725">
    <property type="component" value="Unassembled WGS sequence"/>
</dbReference>
<comment type="caution">
    <text evidence="2">The sequence shown here is derived from an EMBL/GenBank/DDBJ whole genome shotgun (WGS) entry which is preliminary data.</text>
</comment>
<accession>A0A098VTP4</accession>
<evidence type="ECO:0000313" key="3">
    <source>
        <dbReference type="Proteomes" id="UP000029725"/>
    </source>
</evidence>
<dbReference type="GeneID" id="25260018"/>
<feature type="compositionally biased region" description="Acidic residues" evidence="1">
    <location>
        <begin position="186"/>
        <end position="197"/>
    </location>
</feature>
<name>A0A098VTP4_9MICR</name>